<reference evidence="1 2" key="1">
    <citation type="journal article" date="2024" name="Chem. Sci.">
        <title>Discovery of megapolipeptins by genome mining of a Burkholderiales bacteria collection.</title>
        <authorList>
            <person name="Paulo B.S."/>
            <person name="Recchia M.J.J."/>
            <person name="Lee S."/>
            <person name="Fergusson C.H."/>
            <person name="Romanowski S.B."/>
            <person name="Hernandez A."/>
            <person name="Krull N."/>
            <person name="Liu D.Y."/>
            <person name="Cavanagh H."/>
            <person name="Bos A."/>
            <person name="Gray C.A."/>
            <person name="Murphy B.T."/>
            <person name="Linington R.G."/>
            <person name="Eustaquio A.S."/>
        </authorList>
    </citation>
    <scope>NUCLEOTIDE SEQUENCE [LARGE SCALE GENOMIC DNA]</scope>
    <source>
        <strain evidence="1 2">RL17-350-BIC-E</strain>
    </source>
</reference>
<keyword evidence="2" id="KW-1185">Reference proteome</keyword>
<dbReference type="EMBL" id="JAQQCL010000007">
    <property type="protein sequence ID" value="MFM0716949.1"/>
    <property type="molecule type" value="Genomic_DNA"/>
</dbReference>
<organism evidence="1 2">
    <name type="scientific">Paraburkholderia strydomiana</name>
    <dbReference type="NCBI Taxonomy" id="1245417"/>
    <lineage>
        <taxon>Bacteria</taxon>
        <taxon>Pseudomonadati</taxon>
        <taxon>Pseudomonadota</taxon>
        <taxon>Betaproteobacteria</taxon>
        <taxon>Burkholderiales</taxon>
        <taxon>Burkholderiaceae</taxon>
        <taxon>Paraburkholderia</taxon>
    </lineage>
</organism>
<protein>
    <submittedName>
        <fullName evidence="1">Sulfotransferase</fullName>
    </submittedName>
</protein>
<sequence length="87" mass="9339">MASFPLFLVGSPRSGTTCLCGVLNVRPLIQPTNECRVFARLKDTLKIGSNRPDLLSSACRERFGRFSPRMLLALAGSAATHLGYAAA</sequence>
<evidence type="ECO:0000313" key="1">
    <source>
        <dbReference type="EMBL" id="MFM0716949.1"/>
    </source>
</evidence>
<name>A0ABW9EBJ2_9BURK</name>
<dbReference type="InterPro" id="IPR027417">
    <property type="entry name" value="P-loop_NTPase"/>
</dbReference>
<proteinExistence type="predicted"/>
<dbReference type="Proteomes" id="UP001629392">
    <property type="component" value="Unassembled WGS sequence"/>
</dbReference>
<gene>
    <name evidence="1" type="ORF">PQQ73_11485</name>
</gene>
<dbReference type="Pfam" id="PF13469">
    <property type="entry name" value="Sulfotransfer_3"/>
    <property type="match status" value="1"/>
</dbReference>
<dbReference type="RefSeq" id="WP_408153000.1">
    <property type="nucleotide sequence ID" value="NZ_JAQQCL010000007.1"/>
</dbReference>
<comment type="caution">
    <text evidence="1">The sequence shown here is derived from an EMBL/GenBank/DDBJ whole genome shotgun (WGS) entry which is preliminary data.</text>
</comment>
<evidence type="ECO:0000313" key="2">
    <source>
        <dbReference type="Proteomes" id="UP001629392"/>
    </source>
</evidence>
<dbReference type="Gene3D" id="3.40.50.300">
    <property type="entry name" value="P-loop containing nucleotide triphosphate hydrolases"/>
    <property type="match status" value="1"/>
</dbReference>
<accession>A0ABW9EBJ2</accession>